<dbReference type="SUPFAM" id="SSF51735">
    <property type="entry name" value="NAD(P)-binding Rossmann-fold domains"/>
    <property type="match status" value="1"/>
</dbReference>
<accession>A0ABS3HEK2</accession>
<dbReference type="Gene3D" id="3.40.50.720">
    <property type="entry name" value="NAD(P)-binding Rossmann-like Domain"/>
    <property type="match status" value="1"/>
</dbReference>
<protein>
    <submittedName>
        <fullName evidence="2">SDR family oxidoreductase</fullName>
    </submittedName>
</protein>
<dbReference type="InterPro" id="IPR002347">
    <property type="entry name" value="SDR_fam"/>
</dbReference>
<gene>
    <name evidence="2" type="ORF">JZO85_06340</name>
</gene>
<proteinExistence type="predicted"/>
<evidence type="ECO:0000313" key="3">
    <source>
        <dbReference type="Proteomes" id="UP000664495"/>
    </source>
</evidence>
<dbReference type="EMBL" id="JAFLVR010000012">
    <property type="protein sequence ID" value="MBO0451881.1"/>
    <property type="molecule type" value="Genomic_DNA"/>
</dbReference>
<dbReference type="CDD" id="cd05327">
    <property type="entry name" value="retinol-DH_like_SDR_c_like"/>
    <property type="match status" value="1"/>
</dbReference>
<organism evidence="2 3">
    <name type="scientific">Candidatus Enterococcus murrayae</name>
    <dbReference type="NCBI Taxonomy" id="2815321"/>
    <lineage>
        <taxon>Bacteria</taxon>
        <taxon>Bacillati</taxon>
        <taxon>Bacillota</taxon>
        <taxon>Bacilli</taxon>
        <taxon>Lactobacillales</taxon>
        <taxon>Enterococcaceae</taxon>
        <taxon>Enterococcus</taxon>
    </lineage>
</organism>
<dbReference type="PANTHER" id="PTHR43157">
    <property type="entry name" value="PHOSPHATIDYLINOSITOL-GLYCAN BIOSYNTHESIS CLASS F PROTEIN-RELATED"/>
    <property type="match status" value="1"/>
</dbReference>
<dbReference type="Proteomes" id="UP000664495">
    <property type="component" value="Unassembled WGS sequence"/>
</dbReference>
<dbReference type="PRINTS" id="PR00081">
    <property type="entry name" value="GDHRDH"/>
</dbReference>
<reference evidence="2 3" key="1">
    <citation type="submission" date="2021-03" db="EMBL/GenBank/DDBJ databases">
        <title>Enterococcal diversity collection.</title>
        <authorList>
            <person name="Gilmore M.S."/>
            <person name="Schwartzman J."/>
            <person name="Van Tyne D."/>
            <person name="Martin M."/>
            <person name="Earl A.M."/>
            <person name="Manson A.L."/>
            <person name="Straub T."/>
            <person name="Salamzade R."/>
            <person name="Saavedra J."/>
            <person name="Lebreton F."/>
            <person name="Prichula J."/>
            <person name="Schaufler K."/>
            <person name="Gaca A."/>
            <person name="Sgardioli B."/>
            <person name="Wagenaar J."/>
            <person name="Strong T."/>
        </authorList>
    </citation>
    <scope>NUCLEOTIDE SEQUENCE [LARGE SCALE GENOMIC DNA]</scope>
    <source>
        <strain evidence="2 3">MJM16</strain>
    </source>
</reference>
<evidence type="ECO:0000313" key="2">
    <source>
        <dbReference type="EMBL" id="MBO0451881.1"/>
    </source>
</evidence>
<comment type="caution">
    <text evidence="2">The sequence shown here is derived from an EMBL/GenBank/DDBJ whole genome shotgun (WGS) entry which is preliminary data.</text>
</comment>
<dbReference type="RefSeq" id="WP_207107659.1">
    <property type="nucleotide sequence ID" value="NZ_JAFLVR010000012.1"/>
</dbReference>
<evidence type="ECO:0000256" key="1">
    <source>
        <dbReference type="ARBA" id="ARBA00023002"/>
    </source>
</evidence>
<keyword evidence="3" id="KW-1185">Reference proteome</keyword>
<sequence>MNEKRNEKKRWTEKEIGSQIGKNVVITGTGGLGYEAAITLAGAGANVIIAGRNPEKGRKAVDGIKSVYPNEIISFQQLDLADLASIKKFSEVIQSRFKKLDILINNAGVMAVPERHVTKDKFELQLGTNYLGHFALTAHLIPLLRKVQTPRVVTVSSMAHRSGKIHFDDLQLEQNYDPDVAYSQSKLACLMFALELHKRSVAAGWGITSIGVHPGGVATDLIDNGPGKTLYTRLIYHTLQTPSEGARASLLAATSSEAQSGSFYGPTRLMEIYGKPKLIEPASQALDAQASAKLWDISSELVHAVFM</sequence>
<keyword evidence="1" id="KW-0560">Oxidoreductase</keyword>
<dbReference type="InterPro" id="IPR036291">
    <property type="entry name" value="NAD(P)-bd_dom_sf"/>
</dbReference>
<dbReference type="NCBIfam" id="NF004513">
    <property type="entry name" value="PRK05854.1"/>
    <property type="match status" value="1"/>
</dbReference>
<dbReference type="NCBIfam" id="NF004846">
    <property type="entry name" value="PRK06197.1"/>
    <property type="match status" value="1"/>
</dbReference>
<dbReference type="Pfam" id="PF00106">
    <property type="entry name" value="adh_short"/>
    <property type="match status" value="1"/>
</dbReference>
<dbReference type="PANTHER" id="PTHR43157:SF31">
    <property type="entry name" value="PHOSPHATIDYLINOSITOL-GLYCAN BIOSYNTHESIS CLASS F PROTEIN"/>
    <property type="match status" value="1"/>
</dbReference>
<name>A0ABS3HEK2_9ENTE</name>